<reference evidence="1 2" key="1">
    <citation type="journal article" date="2012" name="Stand. Genomic Sci.">
        <title>Complete genome sequencing and analysis of Saprospira grandis str. Lewin, a predatory marine bacterium.</title>
        <authorList>
            <person name="Saw J.H."/>
            <person name="Yuryev A."/>
            <person name="Kanbe M."/>
            <person name="Hou S."/>
            <person name="Young A.G."/>
            <person name="Aizawa S."/>
            <person name="Alam M."/>
        </authorList>
    </citation>
    <scope>NUCLEOTIDE SEQUENCE [LARGE SCALE GENOMIC DNA]</scope>
    <source>
        <strain evidence="1 2">Lewin</strain>
    </source>
</reference>
<dbReference type="OrthoDB" id="9823618at2"/>
<evidence type="ECO:0000313" key="1">
    <source>
        <dbReference type="EMBL" id="AFC26812.1"/>
    </source>
</evidence>
<name>H6L7E0_SAPGL</name>
<organism evidence="1 2">
    <name type="scientific">Saprospira grandis (strain Lewin)</name>
    <dbReference type="NCBI Taxonomy" id="984262"/>
    <lineage>
        <taxon>Bacteria</taxon>
        <taxon>Pseudomonadati</taxon>
        <taxon>Bacteroidota</taxon>
        <taxon>Saprospiria</taxon>
        <taxon>Saprospirales</taxon>
        <taxon>Saprospiraceae</taxon>
        <taxon>Saprospira</taxon>
    </lineage>
</organism>
<dbReference type="AlphaFoldDB" id="H6L7E0"/>
<dbReference type="RefSeq" id="WP_015694394.1">
    <property type="nucleotide sequence ID" value="NC_016940.1"/>
</dbReference>
<dbReference type="HOGENOM" id="CLU_1569603_0_0_10"/>
<proteinExistence type="predicted"/>
<dbReference type="Proteomes" id="UP000007519">
    <property type="component" value="Chromosome"/>
</dbReference>
<sequence length="170" mass="19603">MKVTTAFTALTAEVKQRLDEELKGVLSEAEHKDFVKWVKPYEEFGYRQLDDIYLFAEVTVEGDVEVEELVPNCVVDQEDWYNYDDEPDMQIDPVYIPLKALSPQMPLSLTANNSFIVVLKAEGNLWDACKELPSWIWNDKCFEFMLSLSLKTKTGKQYDGSTASQTIRWS</sequence>
<accession>H6L7E0</accession>
<keyword evidence="2" id="KW-1185">Reference proteome</keyword>
<dbReference type="KEGG" id="sgn:SGRA_4097"/>
<protein>
    <submittedName>
        <fullName evidence="1">Uncharacterized protein</fullName>
    </submittedName>
</protein>
<gene>
    <name evidence="1" type="ordered locus">SGRA_4097</name>
</gene>
<evidence type="ECO:0000313" key="2">
    <source>
        <dbReference type="Proteomes" id="UP000007519"/>
    </source>
</evidence>
<dbReference type="EMBL" id="CP002831">
    <property type="protein sequence ID" value="AFC26812.1"/>
    <property type="molecule type" value="Genomic_DNA"/>
</dbReference>